<evidence type="ECO:0000256" key="12">
    <source>
        <dbReference type="SAM" id="Phobius"/>
    </source>
</evidence>
<dbReference type="InterPro" id="IPR008915">
    <property type="entry name" value="Peptidase_M50"/>
</dbReference>
<comment type="caution">
    <text evidence="14">The sequence shown here is derived from an EMBL/GenBank/DDBJ whole genome shotgun (WGS) entry which is preliminary data.</text>
</comment>
<dbReference type="AlphaFoldDB" id="A0A9D1SX55"/>
<evidence type="ECO:0000256" key="8">
    <source>
        <dbReference type="ARBA" id="ARBA00022833"/>
    </source>
</evidence>
<feature type="transmembrane region" description="Helical" evidence="12">
    <location>
        <begin position="110"/>
        <end position="129"/>
    </location>
</feature>
<evidence type="ECO:0000313" key="15">
    <source>
        <dbReference type="Proteomes" id="UP000886891"/>
    </source>
</evidence>
<accession>A0A9D1SX55</accession>
<protein>
    <submittedName>
        <fullName evidence="14">Site-2 protease family protein</fullName>
    </submittedName>
</protein>
<feature type="transmembrane region" description="Helical" evidence="12">
    <location>
        <begin position="76"/>
        <end position="98"/>
    </location>
</feature>
<evidence type="ECO:0000256" key="11">
    <source>
        <dbReference type="ARBA" id="ARBA00023136"/>
    </source>
</evidence>
<dbReference type="EMBL" id="DVOH01000017">
    <property type="protein sequence ID" value="HIU99964.1"/>
    <property type="molecule type" value="Genomic_DNA"/>
</dbReference>
<evidence type="ECO:0000256" key="4">
    <source>
        <dbReference type="ARBA" id="ARBA00022670"/>
    </source>
</evidence>
<name>A0A9D1SX55_9FIRM</name>
<dbReference type="GO" id="GO:0016020">
    <property type="term" value="C:membrane"/>
    <property type="evidence" value="ECO:0007669"/>
    <property type="project" value="UniProtKB-SubCell"/>
</dbReference>
<comment type="cofactor">
    <cofactor evidence="1">
        <name>Zn(2+)</name>
        <dbReference type="ChEBI" id="CHEBI:29105"/>
    </cofactor>
</comment>
<keyword evidence="9 12" id="KW-1133">Transmembrane helix</keyword>
<keyword evidence="4 14" id="KW-0645">Protease</keyword>
<reference evidence="14" key="2">
    <citation type="journal article" date="2021" name="PeerJ">
        <title>Extensive microbial diversity within the chicken gut microbiome revealed by metagenomics and culture.</title>
        <authorList>
            <person name="Gilroy R."/>
            <person name="Ravi A."/>
            <person name="Getino M."/>
            <person name="Pursley I."/>
            <person name="Horton D.L."/>
            <person name="Alikhan N.F."/>
            <person name="Baker D."/>
            <person name="Gharbi K."/>
            <person name="Hall N."/>
            <person name="Watson M."/>
            <person name="Adriaenssens E.M."/>
            <person name="Foster-Nyarko E."/>
            <person name="Jarju S."/>
            <person name="Secka A."/>
            <person name="Antonio M."/>
            <person name="Oren A."/>
            <person name="Chaudhuri R.R."/>
            <person name="La Ragione R."/>
            <person name="Hildebrand F."/>
            <person name="Pallen M.J."/>
        </authorList>
    </citation>
    <scope>NUCLEOTIDE SEQUENCE</scope>
    <source>
        <strain evidence="14">23406</strain>
    </source>
</reference>
<dbReference type="GO" id="GO:0008237">
    <property type="term" value="F:metallopeptidase activity"/>
    <property type="evidence" value="ECO:0007669"/>
    <property type="project" value="UniProtKB-KW"/>
</dbReference>
<evidence type="ECO:0000256" key="5">
    <source>
        <dbReference type="ARBA" id="ARBA00022692"/>
    </source>
</evidence>
<organism evidence="14 15">
    <name type="scientific">Candidatus Stercoripulliclostridium merdipullorum</name>
    <dbReference type="NCBI Taxonomy" id="2840952"/>
    <lineage>
        <taxon>Bacteria</taxon>
        <taxon>Bacillati</taxon>
        <taxon>Bacillota</taxon>
        <taxon>Clostridia</taxon>
        <taxon>Eubacteriales</taxon>
        <taxon>Candidatus Stercoripulliclostridium</taxon>
    </lineage>
</organism>
<gene>
    <name evidence="14" type="ORF">IAB14_02480</name>
</gene>
<evidence type="ECO:0000256" key="9">
    <source>
        <dbReference type="ARBA" id="ARBA00022989"/>
    </source>
</evidence>
<dbReference type="PANTHER" id="PTHR39188">
    <property type="entry name" value="MEMBRANE-ASSOCIATED ZINC METALLOPROTEASE M50B"/>
    <property type="match status" value="1"/>
</dbReference>
<keyword evidence="5 12" id="KW-0812">Transmembrane</keyword>
<dbReference type="GO" id="GO:0046872">
    <property type="term" value="F:metal ion binding"/>
    <property type="evidence" value="ECO:0007669"/>
    <property type="project" value="UniProtKB-KW"/>
</dbReference>
<keyword evidence="10" id="KW-0482">Metalloprotease</keyword>
<dbReference type="GO" id="GO:0006508">
    <property type="term" value="P:proteolysis"/>
    <property type="evidence" value="ECO:0007669"/>
    <property type="project" value="UniProtKB-KW"/>
</dbReference>
<evidence type="ECO:0000256" key="7">
    <source>
        <dbReference type="ARBA" id="ARBA00022801"/>
    </source>
</evidence>
<proteinExistence type="inferred from homology"/>
<dbReference type="Proteomes" id="UP000886891">
    <property type="component" value="Unassembled WGS sequence"/>
</dbReference>
<keyword evidence="11 12" id="KW-0472">Membrane</keyword>
<evidence type="ECO:0000256" key="10">
    <source>
        <dbReference type="ARBA" id="ARBA00023049"/>
    </source>
</evidence>
<evidence type="ECO:0000313" key="14">
    <source>
        <dbReference type="EMBL" id="HIU99964.1"/>
    </source>
</evidence>
<dbReference type="Pfam" id="PF02163">
    <property type="entry name" value="Peptidase_M50"/>
    <property type="match status" value="1"/>
</dbReference>
<reference evidence="14" key="1">
    <citation type="submission" date="2020-10" db="EMBL/GenBank/DDBJ databases">
        <authorList>
            <person name="Gilroy R."/>
        </authorList>
    </citation>
    <scope>NUCLEOTIDE SEQUENCE</scope>
    <source>
        <strain evidence="14">23406</strain>
    </source>
</reference>
<comment type="similarity">
    <text evidence="3">Belongs to the peptidase M50B family.</text>
</comment>
<evidence type="ECO:0000256" key="2">
    <source>
        <dbReference type="ARBA" id="ARBA00004141"/>
    </source>
</evidence>
<evidence type="ECO:0000256" key="1">
    <source>
        <dbReference type="ARBA" id="ARBA00001947"/>
    </source>
</evidence>
<evidence type="ECO:0000256" key="6">
    <source>
        <dbReference type="ARBA" id="ARBA00022723"/>
    </source>
</evidence>
<feature type="transmembrane region" description="Helical" evidence="12">
    <location>
        <begin position="150"/>
        <end position="183"/>
    </location>
</feature>
<evidence type="ECO:0000259" key="13">
    <source>
        <dbReference type="Pfam" id="PF02163"/>
    </source>
</evidence>
<evidence type="ECO:0000256" key="3">
    <source>
        <dbReference type="ARBA" id="ARBA00007931"/>
    </source>
</evidence>
<feature type="domain" description="Peptidase M50" evidence="13">
    <location>
        <begin position="109"/>
        <end position="157"/>
    </location>
</feature>
<keyword evidence="7" id="KW-0378">Hydrolase</keyword>
<feature type="transmembrane region" description="Helical" evidence="12">
    <location>
        <begin position="9"/>
        <end position="31"/>
    </location>
</feature>
<sequence>MQKIRFHPAFWVLAFVMVWQGNALMLINTVVSACLHEGAHARAAYHRGYRLGQITLMPYGAVLSGAEAIEPKDALAIAAAGPLANLCIMSVVTALWWMFPALYPATKPLFVVNATIFVFNLLPVFPLDGGRMILAVCKNRTKTLKILRGIGVALAIVLSAAFVASAFFGINYTLAIWAAMLYLSATGGSRDEQYVSLALNAPCLKDWSAPVSLLNVAIDTEYTLKKLLRLIRGDRILTVEIRDGSRLVARLTEEEVCDLCMRFPLSTTVGQAISSFRPTADV</sequence>
<dbReference type="PANTHER" id="PTHR39188:SF3">
    <property type="entry name" value="STAGE IV SPORULATION PROTEIN FB"/>
    <property type="match status" value="1"/>
</dbReference>
<dbReference type="PROSITE" id="PS51257">
    <property type="entry name" value="PROKAR_LIPOPROTEIN"/>
    <property type="match status" value="1"/>
</dbReference>
<keyword evidence="6" id="KW-0479">Metal-binding</keyword>
<keyword evidence="8" id="KW-0862">Zinc</keyword>
<comment type="subcellular location">
    <subcellularLocation>
        <location evidence="2">Membrane</location>
        <topology evidence="2">Multi-pass membrane protein</topology>
    </subcellularLocation>
</comment>